<dbReference type="GO" id="GO:0005634">
    <property type="term" value="C:nucleus"/>
    <property type="evidence" value="ECO:0007669"/>
    <property type="project" value="UniProtKB-SubCell"/>
</dbReference>
<feature type="domain" description="C2H2-type" evidence="12">
    <location>
        <begin position="68"/>
        <end position="95"/>
    </location>
</feature>
<evidence type="ECO:0000256" key="9">
    <source>
        <dbReference type="ARBA" id="ARBA00023242"/>
    </source>
</evidence>
<keyword evidence="6" id="KW-0805">Transcription regulation</keyword>
<accession>A0A3Q3GW73</accession>
<dbReference type="GO" id="GO:0000978">
    <property type="term" value="F:RNA polymerase II cis-regulatory region sequence-specific DNA binding"/>
    <property type="evidence" value="ECO:0007669"/>
    <property type="project" value="TreeGrafter"/>
</dbReference>
<keyword evidence="9" id="KW-0539">Nucleus</keyword>
<proteinExistence type="predicted"/>
<dbReference type="FunFam" id="3.30.160.60:FF:002716">
    <property type="entry name" value="Zinc finger protein 212"/>
    <property type="match status" value="1"/>
</dbReference>
<dbReference type="AlphaFoldDB" id="A0A3Q3GW73"/>
<dbReference type="PANTHER" id="PTHR24390">
    <property type="entry name" value="ZINC FINGER PROTEIN"/>
    <property type="match status" value="1"/>
</dbReference>
<keyword evidence="5" id="KW-0862">Zinc</keyword>
<evidence type="ECO:0000256" key="10">
    <source>
        <dbReference type="PROSITE-ProRule" id="PRU00042"/>
    </source>
</evidence>
<keyword evidence="2" id="KW-0479">Metal-binding</keyword>
<evidence type="ECO:0000256" key="4">
    <source>
        <dbReference type="ARBA" id="ARBA00022771"/>
    </source>
</evidence>
<evidence type="ECO:0000256" key="5">
    <source>
        <dbReference type="ARBA" id="ARBA00022833"/>
    </source>
</evidence>
<keyword evidence="8" id="KW-0804">Transcription</keyword>
<dbReference type="Gene3D" id="3.30.160.60">
    <property type="entry name" value="Classic Zinc Finger"/>
    <property type="match status" value="6"/>
</dbReference>
<evidence type="ECO:0000313" key="13">
    <source>
        <dbReference type="Ensembl" id="ENSKMAP00000027372.1"/>
    </source>
</evidence>
<keyword evidence="7" id="KW-0238">DNA-binding</keyword>
<dbReference type="PANTHER" id="PTHR24390:SF159">
    <property type="entry name" value="GROWTH FACTOR INDEPENDENT 1 TRANSCRIPTIONAL REPRESSOR"/>
    <property type="match status" value="1"/>
</dbReference>
<organism evidence="13 14">
    <name type="scientific">Kryptolebias marmoratus</name>
    <name type="common">Mangrove killifish</name>
    <name type="synonym">Rivulus marmoratus</name>
    <dbReference type="NCBI Taxonomy" id="37003"/>
    <lineage>
        <taxon>Eukaryota</taxon>
        <taxon>Metazoa</taxon>
        <taxon>Chordata</taxon>
        <taxon>Craniata</taxon>
        <taxon>Vertebrata</taxon>
        <taxon>Euteleostomi</taxon>
        <taxon>Actinopterygii</taxon>
        <taxon>Neopterygii</taxon>
        <taxon>Teleostei</taxon>
        <taxon>Neoteleostei</taxon>
        <taxon>Acanthomorphata</taxon>
        <taxon>Ovalentaria</taxon>
        <taxon>Atherinomorphae</taxon>
        <taxon>Cyprinodontiformes</taxon>
        <taxon>Rivulidae</taxon>
        <taxon>Kryptolebias</taxon>
    </lineage>
</organism>
<dbReference type="GO" id="GO:0008270">
    <property type="term" value="F:zinc ion binding"/>
    <property type="evidence" value="ECO:0007669"/>
    <property type="project" value="UniProtKB-KW"/>
</dbReference>
<dbReference type="SUPFAM" id="SSF57667">
    <property type="entry name" value="beta-beta-alpha zinc fingers"/>
    <property type="match status" value="4"/>
</dbReference>
<evidence type="ECO:0000313" key="14">
    <source>
        <dbReference type="Proteomes" id="UP000264800"/>
    </source>
</evidence>
<evidence type="ECO:0000256" key="11">
    <source>
        <dbReference type="SAM" id="MobiDB-lite"/>
    </source>
</evidence>
<keyword evidence="3" id="KW-0677">Repeat</keyword>
<feature type="compositionally biased region" description="Pro residues" evidence="11">
    <location>
        <begin position="263"/>
        <end position="283"/>
    </location>
</feature>
<dbReference type="InterPro" id="IPR013087">
    <property type="entry name" value="Znf_C2H2_type"/>
</dbReference>
<keyword evidence="14" id="KW-1185">Reference proteome</keyword>
<evidence type="ECO:0000259" key="12">
    <source>
        <dbReference type="PROSITE" id="PS50157"/>
    </source>
</evidence>
<dbReference type="FunFam" id="3.30.160.60:FF:000012">
    <property type="entry name" value="RB-associated KRAB zinc finger protein-like"/>
    <property type="match status" value="1"/>
</dbReference>
<reference evidence="13" key="2">
    <citation type="submission" date="2025-09" db="UniProtKB">
        <authorList>
            <consortium name="Ensembl"/>
        </authorList>
    </citation>
    <scope>IDENTIFICATION</scope>
</reference>
<evidence type="ECO:0000256" key="1">
    <source>
        <dbReference type="ARBA" id="ARBA00004123"/>
    </source>
</evidence>
<feature type="compositionally biased region" description="Polar residues" evidence="11">
    <location>
        <begin position="231"/>
        <end position="260"/>
    </location>
</feature>
<evidence type="ECO:0000256" key="8">
    <source>
        <dbReference type="ARBA" id="ARBA00023163"/>
    </source>
</evidence>
<dbReference type="GeneTree" id="ENSGT00940000165332"/>
<dbReference type="GO" id="GO:0003700">
    <property type="term" value="F:DNA-binding transcription factor activity"/>
    <property type="evidence" value="ECO:0007669"/>
    <property type="project" value="TreeGrafter"/>
</dbReference>
<keyword evidence="4 10" id="KW-0863">Zinc-finger</keyword>
<dbReference type="SMART" id="SM00355">
    <property type="entry name" value="ZnF_C2H2"/>
    <property type="match status" value="7"/>
</dbReference>
<feature type="domain" description="C2H2-type" evidence="12">
    <location>
        <begin position="157"/>
        <end position="184"/>
    </location>
</feature>
<comment type="subcellular location">
    <subcellularLocation>
        <location evidence="1">Nucleus</location>
    </subcellularLocation>
</comment>
<evidence type="ECO:0000256" key="6">
    <source>
        <dbReference type="ARBA" id="ARBA00023015"/>
    </source>
</evidence>
<evidence type="ECO:0000256" key="7">
    <source>
        <dbReference type="ARBA" id="ARBA00023125"/>
    </source>
</evidence>
<feature type="domain" description="C2H2-type" evidence="12">
    <location>
        <begin position="40"/>
        <end position="67"/>
    </location>
</feature>
<feature type="domain" description="C2H2-type" evidence="12">
    <location>
        <begin position="96"/>
        <end position="123"/>
    </location>
</feature>
<dbReference type="InterPro" id="IPR036236">
    <property type="entry name" value="Znf_C2H2_sf"/>
</dbReference>
<evidence type="ECO:0000256" key="2">
    <source>
        <dbReference type="ARBA" id="ARBA00022723"/>
    </source>
</evidence>
<dbReference type="FunFam" id="3.30.160.60:FF:000176">
    <property type="entry name" value="zinc finger protein 70"/>
    <property type="match status" value="1"/>
</dbReference>
<evidence type="ECO:0000256" key="3">
    <source>
        <dbReference type="ARBA" id="ARBA00022737"/>
    </source>
</evidence>
<sequence>GATFSLIHLNPHSCTLCTKTFISSAHLTLHLASHGKERRFRCNTCGKFFHQSAHLIAHKTIHSGDRPFKCPECGKTFGRASHLKTHRRLHTGEKPFKCSYCDKSFTQKAGLLAHIRLHTGEKPYVCEKCGAGFRSLSLLLSHKAQEPDRTQSSTGDLKCGVCCRTFVRSSYIRLHIRLKKGQRPYHCKVCNKTFVKLDTFVNHCEKHLKQKREKNALKYKVVKPPMFVPLSRSTSPETSPAQSLSAEVNTLSSSPSTQTQGRPPAPAAPAPPLGPGAPSPPPRSRSASPAAWCTPPWSSPPQRTPAAPQTASNTKLLVPLFAPQFLSDLPQLYVPSRALRSADQLLLVVPKSKRRLKRRFQSLPPNCGTSCLYRSDRPTYFLFLNLLNTFLSSLAFNSI</sequence>
<feature type="domain" description="C2H2-type" evidence="12">
    <location>
        <begin position="12"/>
        <end position="39"/>
    </location>
</feature>
<dbReference type="PROSITE" id="PS00028">
    <property type="entry name" value="ZINC_FINGER_C2H2_1"/>
    <property type="match status" value="5"/>
</dbReference>
<dbReference type="Pfam" id="PF00096">
    <property type="entry name" value="zf-C2H2"/>
    <property type="match status" value="4"/>
</dbReference>
<dbReference type="PROSITE" id="PS50157">
    <property type="entry name" value="ZINC_FINGER_C2H2_2"/>
    <property type="match status" value="6"/>
</dbReference>
<protein>
    <recommendedName>
        <fullName evidence="12">C2H2-type domain-containing protein</fullName>
    </recommendedName>
</protein>
<feature type="region of interest" description="Disordered" evidence="11">
    <location>
        <begin position="228"/>
        <end position="311"/>
    </location>
</feature>
<dbReference type="FunFam" id="3.30.160.60:FF:000358">
    <property type="entry name" value="zinc finger protein 24"/>
    <property type="match status" value="1"/>
</dbReference>
<feature type="domain" description="C2H2-type" evidence="12">
    <location>
        <begin position="185"/>
        <end position="212"/>
    </location>
</feature>
<dbReference type="Ensembl" id="ENSKMAT00000027715.1">
    <property type="protein sequence ID" value="ENSKMAP00000027372.1"/>
    <property type="gene ID" value="ENSKMAG00000020296.1"/>
</dbReference>
<dbReference type="Proteomes" id="UP000264800">
    <property type="component" value="Unplaced"/>
</dbReference>
<name>A0A3Q3GW73_KRYMA</name>
<dbReference type="GO" id="GO:0006357">
    <property type="term" value="P:regulation of transcription by RNA polymerase II"/>
    <property type="evidence" value="ECO:0007669"/>
    <property type="project" value="TreeGrafter"/>
</dbReference>
<dbReference type="OMA" id="PHISCHP"/>
<reference evidence="13" key="1">
    <citation type="submission" date="2025-08" db="UniProtKB">
        <authorList>
            <consortium name="Ensembl"/>
        </authorList>
    </citation>
    <scope>IDENTIFICATION</scope>
</reference>